<keyword evidence="3" id="KW-1185">Reference proteome</keyword>
<keyword evidence="1" id="KW-1133">Transmembrane helix</keyword>
<reference evidence="2 3" key="1">
    <citation type="submission" date="2020-08" db="EMBL/GenBank/DDBJ databases">
        <title>Genomic Encyclopedia of Type Strains, Phase IV (KMG-IV): sequencing the most valuable type-strain genomes for metagenomic binning, comparative biology and taxonomic classification.</title>
        <authorList>
            <person name="Goeker M."/>
        </authorList>
    </citation>
    <scope>NUCLEOTIDE SEQUENCE [LARGE SCALE GENOMIC DNA]</scope>
    <source>
        <strain evidence="2 3">DSM 101806</strain>
    </source>
</reference>
<dbReference type="RefSeq" id="WP_183999758.1">
    <property type="nucleotide sequence ID" value="NZ_JACIEH010000003.1"/>
</dbReference>
<feature type="transmembrane region" description="Helical" evidence="1">
    <location>
        <begin position="13"/>
        <end position="36"/>
    </location>
</feature>
<protein>
    <submittedName>
        <fullName evidence="2">Uncharacterized protein</fullName>
    </submittedName>
</protein>
<comment type="caution">
    <text evidence="2">The sequence shown here is derived from an EMBL/GenBank/DDBJ whole genome shotgun (WGS) entry which is preliminary data.</text>
</comment>
<accession>A0A7W6JXP5</accession>
<dbReference type="Proteomes" id="UP000557392">
    <property type="component" value="Unassembled WGS sequence"/>
</dbReference>
<keyword evidence="1" id="KW-0812">Transmembrane</keyword>
<name>A0A7W6JXP5_9SPHN</name>
<dbReference type="AlphaFoldDB" id="A0A7W6JXP5"/>
<keyword evidence="1" id="KW-0472">Membrane</keyword>
<evidence type="ECO:0000313" key="2">
    <source>
        <dbReference type="EMBL" id="MBB4100471.1"/>
    </source>
</evidence>
<sequence>MKMDDFGEAADRAWAFSGSLISGVNLSATLMTLLVAKGILTKADALWAIDEAAESSAKMDLPDVYARGIVDTFARVREAFDSAF</sequence>
<gene>
    <name evidence="2" type="ORF">GGR46_004043</name>
</gene>
<organism evidence="2 3">
    <name type="scientific">Sphingomonas kyeonggiensis</name>
    <dbReference type="NCBI Taxonomy" id="1268553"/>
    <lineage>
        <taxon>Bacteria</taxon>
        <taxon>Pseudomonadati</taxon>
        <taxon>Pseudomonadota</taxon>
        <taxon>Alphaproteobacteria</taxon>
        <taxon>Sphingomonadales</taxon>
        <taxon>Sphingomonadaceae</taxon>
        <taxon>Sphingomonas</taxon>
    </lineage>
</organism>
<evidence type="ECO:0000313" key="3">
    <source>
        <dbReference type="Proteomes" id="UP000557392"/>
    </source>
</evidence>
<proteinExistence type="predicted"/>
<evidence type="ECO:0000256" key="1">
    <source>
        <dbReference type="SAM" id="Phobius"/>
    </source>
</evidence>
<dbReference type="EMBL" id="JACIEH010000003">
    <property type="protein sequence ID" value="MBB4100471.1"/>
    <property type="molecule type" value="Genomic_DNA"/>
</dbReference>